<evidence type="ECO:0000313" key="1">
    <source>
        <dbReference type="EMBL" id="KIJ22457.1"/>
    </source>
</evidence>
<dbReference type="Proteomes" id="UP000054279">
    <property type="component" value="Unassembled WGS sequence"/>
</dbReference>
<protein>
    <submittedName>
        <fullName evidence="1">Uncharacterized protein</fullName>
    </submittedName>
</protein>
<sequence length="135" mass="14510">MSAGIPAAGFYISGCNLVPRLTSSVGASSVLLQLARSTSLFAHYAGETSQLTRRVFAAVQTPSNILTEGRRARRRPVARTPTAVTTTSATARPKVHRKVVDDANIQGTRSVSFYHFTLIVGCYRHSTSAMAKVDI</sequence>
<name>A0A0C9U0J1_SPHS4</name>
<dbReference type="AlphaFoldDB" id="A0A0C9U0J1"/>
<organism evidence="1 2">
    <name type="scientific">Sphaerobolus stellatus (strain SS14)</name>
    <dbReference type="NCBI Taxonomy" id="990650"/>
    <lineage>
        <taxon>Eukaryota</taxon>
        <taxon>Fungi</taxon>
        <taxon>Dikarya</taxon>
        <taxon>Basidiomycota</taxon>
        <taxon>Agaricomycotina</taxon>
        <taxon>Agaricomycetes</taxon>
        <taxon>Phallomycetidae</taxon>
        <taxon>Geastrales</taxon>
        <taxon>Sphaerobolaceae</taxon>
        <taxon>Sphaerobolus</taxon>
    </lineage>
</organism>
<keyword evidence="2" id="KW-1185">Reference proteome</keyword>
<reference evidence="1 2" key="1">
    <citation type="submission" date="2014-06" db="EMBL/GenBank/DDBJ databases">
        <title>Evolutionary Origins and Diversification of the Mycorrhizal Mutualists.</title>
        <authorList>
            <consortium name="DOE Joint Genome Institute"/>
            <consortium name="Mycorrhizal Genomics Consortium"/>
            <person name="Kohler A."/>
            <person name="Kuo A."/>
            <person name="Nagy L.G."/>
            <person name="Floudas D."/>
            <person name="Copeland A."/>
            <person name="Barry K.W."/>
            <person name="Cichocki N."/>
            <person name="Veneault-Fourrey C."/>
            <person name="LaButti K."/>
            <person name="Lindquist E.A."/>
            <person name="Lipzen A."/>
            <person name="Lundell T."/>
            <person name="Morin E."/>
            <person name="Murat C."/>
            <person name="Riley R."/>
            <person name="Ohm R."/>
            <person name="Sun H."/>
            <person name="Tunlid A."/>
            <person name="Henrissat B."/>
            <person name="Grigoriev I.V."/>
            <person name="Hibbett D.S."/>
            <person name="Martin F."/>
        </authorList>
    </citation>
    <scope>NUCLEOTIDE SEQUENCE [LARGE SCALE GENOMIC DNA]</scope>
    <source>
        <strain evidence="1 2">SS14</strain>
    </source>
</reference>
<accession>A0A0C9U0J1</accession>
<proteinExistence type="predicted"/>
<evidence type="ECO:0000313" key="2">
    <source>
        <dbReference type="Proteomes" id="UP000054279"/>
    </source>
</evidence>
<dbReference type="HOGENOM" id="CLU_1887064_0_0_1"/>
<gene>
    <name evidence="1" type="ORF">M422DRAFT_277101</name>
</gene>
<dbReference type="EMBL" id="KN838216">
    <property type="protein sequence ID" value="KIJ22457.1"/>
    <property type="molecule type" value="Genomic_DNA"/>
</dbReference>